<dbReference type="Proteomes" id="UP000434052">
    <property type="component" value="Unassembled WGS sequence"/>
</dbReference>
<reference evidence="6 9" key="2">
    <citation type="submission" date="2019-04" db="EMBL/GenBank/DDBJ databases">
        <title>Isolation and culture of sulfate reducing bacteria from the cold seep of the South China Sea.</title>
        <authorList>
            <person name="Sun C."/>
            <person name="Liu R."/>
        </authorList>
    </citation>
    <scope>NUCLEOTIDE SEQUENCE [LARGE SCALE GENOMIC DNA]</scope>
    <source>
        <strain evidence="6 9">CS1</strain>
    </source>
</reference>
<dbReference type="Pfam" id="PF07690">
    <property type="entry name" value="MFS_1"/>
    <property type="match status" value="1"/>
</dbReference>
<feature type="transmembrane region" description="Helical" evidence="4">
    <location>
        <begin position="138"/>
        <end position="157"/>
    </location>
</feature>
<feature type="domain" description="Major facilitator superfamily (MFS) profile" evidence="5">
    <location>
        <begin position="15"/>
        <end position="396"/>
    </location>
</feature>
<dbReference type="InterPro" id="IPR052714">
    <property type="entry name" value="MFS_Exporter"/>
</dbReference>
<dbReference type="PROSITE" id="PS50850">
    <property type="entry name" value="MFS"/>
    <property type="match status" value="1"/>
</dbReference>
<feature type="transmembrane region" description="Helical" evidence="4">
    <location>
        <begin position="305"/>
        <end position="332"/>
    </location>
</feature>
<dbReference type="EMBL" id="CP039543">
    <property type="protein sequence ID" value="QJT07997.1"/>
    <property type="molecule type" value="Genomic_DNA"/>
</dbReference>
<reference evidence="7 8" key="1">
    <citation type="submission" date="2018-06" db="EMBL/GenBank/DDBJ databases">
        <title>Complete genome of Desulfovibrio marinus P48SEP.</title>
        <authorList>
            <person name="Crispim J.S."/>
            <person name="Vidigal P.M.P."/>
            <person name="Silva L.C.F."/>
            <person name="Araujo L.C."/>
            <person name="Laguardia C.N."/>
            <person name="Dias R.S."/>
            <person name="Sousa M.P."/>
            <person name="Paula S.O."/>
            <person name="Silva C."/>
        </authorList>
    </citation>
    <scope>NUCLEOTIDE SEQUENCE [LARGE SCALE GENOMIC DNA]</scope>
    <source>
        <strain evidence="7 8">P48SEP</strain>
    </source>
</reference>
<evidence type="ECO:0000313" key="6">
    <source>
        <dbReference type="EMBL" id="QJT07997.1"/>
    </source>
</evidence>
<name>A0A6P1ZAL0_9BACT</name>
<dbReference type="GO" id="GO:0022857">
    <property type="term" value="F:transmembrane transporter activity"/>
    <property type="evidence" value="ECO:0007669"/>
    <property type="project" value="InterPro"/>
</dbReference>
<feature type="transmembrane region" description="Helical" evidence="4">
    <location>
        <begin position="223"/>
        <end position="241"/>
    </location>
</feature>
<accession>A0A6P1ZAL0</accession>
<feature type="transmembrane region" description="Helical" evidence="4">
    <location>
        <begin position="283"/>
        <end position="299"/>
    </location>
</feature>
<dbReference type="PANTHER" id="PTHR23531:SF1">
    <property type="entry name" value="QUINOLENE RESISTANCE PROTEIN NORA"/>
    <property type="match status" value="1"/>
</dbReference>
<evidence type="ECO:0000259" key="5">
    <source>
        <dbReference type="PROSITE" id="PS50850"/>
    </source>
</evidence>
<dbReference type="PANTHER" id="PTHR23531">
    <property type="entry name" value="QUINOLENE RESISTANCE PROTEIN NORA"/>
    <property type="match status" value="1"/>
</dbReference>
<sequence length="407" mass="44138">MTTAESSPAHSLLRFELLVLYAIALLAFCNIAVFYSFNIYMERLGIAAEWRGPLLGMEPLAALFLRPLISPRLHLRNGVTVMAGSLVLIIAALLAYRFATTVPTLALVRLLHGTGFVALVSGAAAVFVHFIPPGKSAAAFGVFTIMTQAPFAIMPPFMEMMLRHTGNEAVAYAWVSLIMLPALALLYPLRKRVERLPEEPDTKLATGLDRIRESLLPRNVRRLLLVNLLLFMAVTTVYFFIKDYALSIRMDRPGLFFTFYICAMLTVRAFGSPFFDRLDKRKGITFALLLLAACMIFLGETKAQWAVLGLAVIYGSCLGAAMPLLGSAVYLASPPQSRGLNTNLMLSTIDAGYVFGPLLGGALLASGLMPSGLFLVAAGFAVLASIVTWATRFQMESGSPKAEPAGS</sequence>
<gene>
    <name evidence="7" type="ORF">DQK91_20455</name>
    <name evidence="6" type="ORF">E8L03_03220</name>
</gene>
<feature type="transmembrane region" description="Helical" evidence="4">
    <location>
        <begin position="79"/>
        <end position="98"/>
    </location>
</feature>
<keyword evidence="2 4" id="KW-1133">Transmembrane helix</keyword>
<evidence type="ECO:0000313" key="9">
    <source>
        <dbReference type="Proteomes" id="UP000503251"/>
    </source>
</evidence>
<feature type="transmembrane region" description="Helical" evidence="4">
    <location>
        <begin position="371"/>
        <end position="391"/>
    </location>
</feature>
<dbReference type="AlphaFoldDB" id="A0A6P1ZAL0"/>
<dbReference type="InterPro" id="IPR020846">
    <property type="entry name" value="MFS_dom"/>
</dbReference>
<feature type="transmembrane region" description="Helical" evidence="4">
    <location>
        <begin position="344"/>
        <end position="365"/>
    </location>
</feature>
<dbReference type="SUPFAM" id="SSF103473">
    <property type="entry name" value="MFS general substrate transporter"/>
    <property type="match status" value="1"/>
</dbReference>
<evidence type="ECO:0000256" key="3">
    <source>
        <dbReference type="ARBA" id="ARBA00023136"/>
    </source>
</evidence>
<dbReference type="RefSeq" id="WP_144307272.1">
    <property type="nucleotide sequence ID" value="NZ_CP039543.1"/>
</dbReference>
<dbReference type="OrthoDB" id="5421104at2"/>
<dbReference type="Proteomes" id="UP000503251">
    <property type="component" value="Chromosome"/>
</dbReference>
<keyword evidence="1 4" id="KW-0812">Transmembrane</keyword>
<protein>
    <submittedName>
        <fullName evidence="7">MFS transporter</fullName>
    </submittedName>
</protein>
<proteinExistence type="predicted"/>
<feature type="transmembrane region" description="Helical" evidence="4">
    <location>
        <begin position="169"/>
        <end position="189"/>
    </location>
</feature>
<evidence type="ECO:0000256" key="2">
    <source>
        <dbReference type="ARBA" id="ARBA00022989"/>
    </source>
</evidence>
<feature type="transmembrane region" description="Helical" evidence="4">
    <location>
        <begin position="20"/>
        <end position="41"/>
    </location>
</feature>
<dbReference type="EMBL" id="QMIF01000021">
    <property type="protein sequence ID" value="TVM30607.1"/>
    <property type="molecule type" value="Genomic_DNA"/>
</dbReference>
<dbReference type="InterPro" id="IPR011701">
    <property type="entry name" value="MFS"/>
</dbReference>
<evidence type="ECO:0000313" key="8">
    <source>
        <dbReference type="Proteomes" id="UP000434052"/>
    </source>
</evidence>
<evidence type="ECO:0000256" key="4">
    <source>
        <dbReference type="SAM" id="Phobius"/>
    </source>
</evidence>
<organism evidence="7 8">
    <name type="scientific">Oceanidesulfovibrio marinus</name>
    <dbReference type="NCBI Taxonomy" id="370038"/>
    <lineage>
        <taxon>Bacteria</taxon>
        <taxon>Pseudomonadati</taxon>
        <taxon>Thermodesulfobacteriota</taxon>
        <taxon>Desulfovibrionia</taxon>
        <taxon>Desulfovibrionales</taxon>
        <taxon>Desulfovibrionaceae</taxon>
        <taxon>Oceanidesulfovibrio</taxon>
    </lineage>
</organism>
<evidence type="ECO:0000313" key="7">
    <source>
        <dbReference type="EMBL" id="TVM30607.1"/>
    </source>
</evidence>
<feature type="transmembrane region" description="Helical" evidence="4">
    <location>
        <begin position="253"/>
        <end position="271"/>
    </location>
</feature>
<feature type="transmembrane region" description="Helical" evidence="4">
    <location>
        <begin position="110"/>
        <end position="131"/>
    </location>
</feature>
<keyword evidence="9" id="KW-1185">Reference proteome</keyword>
<dbReference type="InterPro" id="IPR036259">
    <property type="entry name" value="MFS_trans_sf"/>
</dbReference>
<dbReference type="Gene3D" id="1.20.1250.20">
    <property type="entry name" value="MFS general substrate transporter like domains"/>
    <property type="match status" value="1"/>
</dbReference>
<keyword evidence="3 4" id="KW-0472">Membrane</keyword>
<evidence type="ECO:0000256" key="1">
    <source>
        <dbReference type="ARBA" id="ARBA00022692"/>
    </source>
</evidence>